<name>A0A1B0B1S5_9MUSC</name>
<proteinExistence type="predicted"/>
<sequence length="83" mass="9886">MTHFEIVSQKKKRLQQPSTKERSCLTVFASDIAQFLKASSVWAYKTINKTILWKFFSDECNSEVRVSVELRSHLFRLKKHFIY</sequence>
<accession>A0A1B0B1S5</accession>
<reference evidence="1" key="2">
    <citation type="submission" date="2020-05" db="UniProtKB">
        <authorList>
            <consortium name="EnsemblMetazoa"/>
        </authorList>
    </citation>
    <scope>IDENTIFICATION</scope>
    <source>
        <strain evidence="1">IAEA</strain>
    </source>
</reference>
<evidence type="ECO:0000313" key="2">
    <source>
        <dbReference type="Proteomes" id="UP000092460"/>
    </source>
</evidence>
<dbReference type="Proteomes" id="UP000092460">
    <property type="component" value="Unassembled WGS sequence"/>
</dbReference>
<reference evidence="2" key="1">
    <citation type="submission" date="2015-01" db="EMBL/GenBank/DDBJ databases">
        <authorList>
            <person name="Aksoy S."/>
            <person name="Warren W."/>
            <person name="Wilson R.K."/>
        </authorList>
    </citation>
    <scope>NUCLEOTIDE SEQUENCE [LARGE SCALE GENOMIC DNA]</scope>
    <source>
        <strain evidence="2">IAEA</strain>
    </source>
</reference>
<organism evidence="1 2">
    <name type="scientific">Glossina palpalis gambiensis</name>
    <dbReference type="NCBI Taxonomy" id="67801"/>
    <lineage>
        <taxon>Eukaryota</taxon>
        <taxon>Metazoa</taxon>
        <taxon>Ecdysozoa</taxon>
        <taxon>Arthropoda</taxon>
        <taxon>Hexapoda</taxon>
        <taxon>Insecta</taxon>
        <taxon>Pterygota</taxon>
        <taxon>Neoptera</taxon>
        <taxon>Endopterygota</taxon>
        <taxon>Diptera</taxon>
        <taxon>Brachycera</taxon>
        <taxon>Muscomorpha</taxon>
        <taxon>Hippoboscoidea</taxon>
        <taxon>Glossinidae</taxon>
        <taxon>Glossina</taxon>
    </lineage>
</organism>
<keyword evidence="2" id="KW-1185">Reference proteome</keyword>
<evidence type="ECO:0000313" key="1">
    <source>
        <dbReference type="EnsemblMetazoa" id="GPPI016044-PA"/>
    </source>
</evidence>
<dbReference type="AlphaFoldDB" id="A0A1B0B1S5"/>
<protein>
    <submittedName>
        <fullName evidence="1">Uncharacterized protein</fullName>
    </submittedName>
</protein>
<dbReference type="EnsemblMetazoa" id="GPPI016044-RA">
    <property type="protein sequence ID" value="GPPI016044-PA"/>
    <property type="gene ID" value="GPPI016044"/>
</dbReference>
<dbReference type="VEuPathDB" id="VectorBase:GPPI016044"/>
<dbReference type="EMBL" id="JXJN01007269">
    <property type="status" value="NOT_ANNOTATED_CDS"/>
    <property type="molecule type" value="Genomic_DNA"/>
</dbReference>